<feature type="domain" description="DUF1858" evidence="2">
    <location>
        <begin position="7"/>
        <end position="59"/>
    </location>
</feature>
<protein>
    <submittedName>
        <fullName evidence="3">ABC transporter substrate-binding protein</fullName>
    </submittedName>
</protein>
<dbReference type="GO" id="GO:0030975">
    <property type="term" value="F:thiamine binding"/>
    <property type="evidence" value="ECO:0007669"/>
    <property type="project" value="TreeGrafter"/>
</dbReference>
<evidence type="ECO:0000313" key="4">
    <source>
        <dbReference type="Proteomes" id="UP000324209"/>
    </source>
</evidence>
<dbReference type="PANTHER" id="PTHR30006:SF2">
    <property type="entry name" value="ABC TRANSPORTER SUBSTRATE-BINDING PROTEIN"/>
    <property type="match status" value="1"/>
</dbReference>
<dbReference type="GO" id="GO:0030976">
    <property type="term" value="F:thiamine pyrophosphate binding"/>
    <property type="evidence" value="ECO:0007669"/>
    <property type="project" value="TreeGrafter"/>
</dbReference>
<sequence>MKTFCPEDTLYTIIERYPETIPVFVSNGFPQMSDQEKREKFAKTISLESALMLKQLDLQIFSKLLNEAIEQKKSSVDATLNQAEQKEDDEALNVVGLLPCPVRLPLLEQFNEFNESYKKSHSIHINHELKAASMGLDWVQENIDGVEDPEKLPDLFISAGFDMFFDEQKIGKFKKDGVFEDTSGLDSFNSLFNDLNLKDPRGHYGMIGVVPAVFLINTDELGDRPVPQSWEDVLAPEFEKRVSLPVGDFDLFNAILLNIHKNYGDEGLRKMGRSLLTAMHPSQMVKSNRSKNTKPIVTIMPYFFTKMVREGGGMQAVWPSDGAILSPIFMLAKKQKIEKLQPVIDFFASKNVGEVLAHSGLFPSVHPDVDNRIEKDKTFMWLGWDYIYSQDIATLINHCETVFNDSVDMTREAV</sequence>
<dbReference type="Gene3D" id="1.10.3910.10">
    <property type="entry name" value="SP0561-like"/>
    <property type="match status" value="1"/>
</dbReference>
<dbReference type="OrthoDB" id="9766989at2"/>
<dbReference type="InterPro" id="IPR038062">
    <property type="entry name" value="ScdA-like_N_sf"/>
</dbReference>
<dbReference type="EMBL" id="CP036150">
    <property type="protein sequence ID" value="QEN08794.1"/>
    <property type="molecule type" value="Genomic_DNA"/>
</dbReference>
<dbReference type="SUPFAM" id="SSF140683">
    <property type="entry name" value="SP0561-like"/>
    <property type="match status" value="1"/>
</dbReference>
<dbReference type="Gene3D" id="3.40.190.10">
    <property type="entry name" value="Periplasmic binding protein-like II"/>
    <property type="match status" value="2"/>
</dbReference>
<dbReference type="SUPFAM" id="SSF53850">
    <property type="entry name" value="Periplasmic binding protein-like II"/>
    <property type="match status" value="1"/>
</dbReference>
<evidence type="ECO:0000256" key="1">
    <source>
        <dbReference type="ARBA" id="ARBA00022729"/>
    </source>
</evidence>
<dbReference type="PANTHER" id="PTHR30006">
    <property type="entry name" value="THIAMINE-BINDING PERIPLASMIC PROTEIN-RELATED"/>
    <property type="match status" value="1"/>
</dbReference>
<keyword evidence="4" id="KW-1185">Reference proteome</keyword>
<proteinExistence type="predicted"/>
<keyword evidence="1" id="KW-0732">Signal</keyword>
<reference evidence="3 4" key="1">
    <citation type="submission" date="2019-02" db="EMBL/GenBank/DDBJ databases">
        <title>Complete Genome Sequence and Methylome Analysis of free living Spirochaetas.</title>
        <authorList>
            <person name="Fomenkov A."/>
            <person name="Dubinina G."/>
            <person name="Leshcheva N."/>
            <person name="Mikheeva N."/>
            <person name="Grabovich M."/>
            <person name="Vincze T."/>
            <person name="Roberts R.J."/>
        </authorList>
    </citation>
    <scope>NUCLEOTIDE SEQUENCE [LARGE SCALE GENOMIC DNA]</scope>
    <source>
        <strain evidence="3 4">K2</strain>
    </source>
</reference>
<evidence type="ECO:0000259" key="2">
    <source>
        <dbReference type="Pfam" id="PF08984"/>
    </source>
</evidence>
<dbReference type="RefSeq" id="WP_149486873.1">
    <property type="nucleotide sequence ID" value="NZ_CP036150.1"/>
</dbReference>
<evidence type="ECO:0000313" key="3">
    <source>
        <dbReference type="EMBL" id="QEN08794.1"/>
    </source>
</evidence>
<organism evidence="3 4">
    <name type="scientific">Oceanispirochaeta crateris</name>
    <dbReference type="NCBI Taxonomy" id="2518645"/>
    <lineage>
        <taxon>Bacteria</taxon>
        <taxon>Pseudomonadati</taxon>
        <taxon>Spirochaetota</taxon>
        <taxon>Spirochaetia</taxon>
        <taxon>Spirochaetales</taxon>
        <taxon>Spirochaetaceae</taxon>
        <taxon>Oceanispirochaeta</taxon>
    </lineage>
</organism>
<dbReference type="Proteomes" id="UP000324209">
    <property type="component" value="Chromosome"/>
</dbReference>
<dbReference type="GO" id="GO:0015888">
    <property type="term" value="P:thiamine transport"/>
    <property type="evidence" value="ECO:0007669"/>
    <property type="project" value="TreeGrafter"/>
</dbReference>
<dbReference type="InterPro" id="IPR015077">
    <property type="entry name" value="DUF1858"/>
</dbReference>
<dbReference type="Pfam" id="PF13343">
    <property type="entry name" value="SBP_bac_6"/>
    <property type="match status" value="1"/>
</dbReference>
<gene>
    <name evidence="3" type="ORF">EXM22_12640</name>
</gene>
<dbReference type="KEGG" id="ock:EXM22_12640"/>
<dbReference type="AlphaFoldDB" id="A0A5C1QQA2"/>
<accession>A0A5C1QQA2</accession>
<dbReference type="Pfam" id="PF08984">
    <property type="entry name" value="DUF1858"/>
    <property type="match status" value="1"/>
</dbReference>
<dbReference type="GO" id="GO:0030288">
    <property type="term" value="C:outer membrane-bounded periplasmic space"/>
    <property type="evidence" value="ECO:0007669"/>
    <property type="project" value="TreeGrafter"/>
</dbReference>
<name>A0A5C1QQA2_9SPIO</name>